<dbReference type="EMBL" id="JAAYSM010000313">
    <property type="protein sequence ID" value="NLJ18998.1"/>
    <property type="molecule type" value="Genomic_DNA"/>
</dbReference>
<evidence type="ECO:0000256" key="9">
    <source>
        <dbReference type="ARBA" id="ARBA00047931"/>
    </source>
</evidence>
<proteinExistence type="inferred from homology"/>
<sequence length="310" mass="32799">MKVAKNISELIGETPLVKLNRINDPNGAEIFVKLEYFNPGRSVKDRAALHMIEVAEKAGILTPGSTIVEPTSGNTGIGLAMNAAARGYKLIIVMPDSATLERVNILKAYGAKVVLTPSQGKMPAAISRAKEISQGMVNAFMPMQFDNQANPEIHRITTAKEIIQAMNSSNKQLTAFVGTAGTGGTITGTGEVLKQYDPAITVHVVEPAGSPVLSGGKPGKHKLVGTSPGFIPSVLNTSIYDEIIQIKDEEAYKMVQTLAAKEGILLGPSGGASVYAALQVAKRLQPNQTVVCIAPDTGERYLSTDLFNNG</sequence>
<dbReference type="PANTHER" id="PTHR10314">
    <property type="entry name" value="CYSTATHIONINE BETA-SYNTHASE"/>
    <property type="match status" value="1"/>
</dbReference>
<dbReference type="EC" id="2.5.1.47" evidence="4 12"/>
<keyword evidence="7 10" id="KW-0663">Pyridoxal phosphate</keyword>
<dbReference type="GO" id="GO:0006535">
    <property type="term" value="P:cysteine biosynthetic process from serine"/>
    <property type="evidence" value="ECO:0007669"/>
    <property type="project" value="UniProtKB-UniRule"/>
</dbReference>
<feature type="domain" description="Tryptophan synthase beta chain-like PALP" evidence="13">
    <location>
        <begin position="7"/>
        <end position="296"/>
    </location>
</feature>
<accession>A0A7X8C4Z7</accession>
<dbReference type="GO" id="GO:0004124">
    <property type="term" value="F:cysteine synthase activity"/>
    <property type="evidence" value="ECO:0007669"/>
    <property type="project" value="UniProtKB-UniRule"/>
</dbReference>
<dbReference type="InterPro" id="IPR005856">
    <property type="entry name" value="Cys_synth"/>
</dbReference>
<feature type="modified residue" description="N6-(pyridoxal phosphate)lysine" evidence="11">
    <location>
        <position position="44"/>
    </location>
</feature>
<feature type="binding site" evidence="10">
    <location>
        <position position="74"/>
    </location>
    <ligand>
        <name>pyridoxal 5'-phosphate</name>
        <dbReference type="ChEBI" id="CHEBI:597326"/>
    </ligand>
</feature>
<reference evidence="14 15" key="1">
    <citation type="journal article" date="2020" name="Biotechnol. Biofuels">
        <title>New insights from the biogas microbiome by comprehensive genome-resolved metagenomics of nearly 1600 species originating from multiple anaerobic digesters.</title>
        <authorList>
            <person name="Campanaro S."/>
            <person name="Treu L."/>
            <person name="Rodriguez-R L.M."/>
            <person name="Kovalovszki A."/>
            <person name="Ziels R.M."/>
            <person name="Maus I."/>
            <person name="Zhu X."/>
            <person name="Kougias P.G."/>
            <person name="Basile A."/>
            <person name="Luo G."/>
            <person name="Schluter A."/>
            <person name="Konstantinidis K.T."/>
            <person name="Angelidaki I."/>
        </authorList>
    </citation>
    <scope>NUCLEOTIDE SEQUENCE [LARGE SCALE GENOMIC DNA]</scope>
    <source>
        <strain evidence="14">AS23ysBPME_34</strain>
    </source>
</reference>
<evidence type="ECO:0000256" key="12">
    <source>
        <dbReference type="RuleBase" id="RU003985"/>
    </source>
</evidence>
<dbReference type="InterPro" id="IPR001926">
    <property type="entry name" value="TrpB-like_PALP"/>
</dbReference>
<dbReference type="SUPFAM" id="SSF53686">
    <property type="entry name" value="Tryptophan synthase beta subunit-like PLP-dependent enzymes"/>
    <property type="match status" value="1"/>
</dbReference>
<comment type="caution">
    <text evidence="14">The sequence shown here is derived from an EMBL/GenBank/DDBJ whole genome shotgun (WGS) entry which is preliminary data.</text>
</comment>
<comment type="pathway">
    <text evidence="2">Amino-acid biosynthesis; L-cysteine biosynthesis; L-cysteine from L-serine: step 2/2.</text>
</comment>
<evidence type="ECO:0000313" key="15">
    <source>
        <dbReference type="Proteomes" id="UP000541058"/>
    </source>
</evidence>
<keyword evidence="6 12" id="KW-0808">Transferase</keyword>
<dbReference type="PROSITE" id="PS00901">
    <property type="entry name" value="CYS_SYNTHASE"/>
    <property type="match status" value="1"/>
</dbReference>
<protein>
    <recommendedName>
        <fullName evidence="4 12">Cysteine synthase</fullName>
        <ecNumber evidence="4 12">2.5.1.47</ecNumber>
    </recommendedName>
</protein>
<evidence type="ECO:0000256" key="7">
    <source>
        <dbReference type="ARBA" id="ARBA00022898"/>
    </source>
</evidence>
<evidence type="ECO:0000256" key="10">
    <source>
        <dbReference type="PIRSR" id="PIRSR605856-50"/>
    </source>
</evidence>
<feature type="binding site" evidence="10">
    <location>
        <position position="269"/>
    </location>
    <ligand>
        <name>pyridoxal 5'-phosphate</name>
        <dbReference type="ChEBI" id="CHEBI:597326"/>
    </ligand>
</feature>
<feature type="binding site" evidence="10">
    <location>
        <begin position="181"/>
        <end position="185"/>
    </location>
    <ligand>
        <name>pyridoxal 5'-phosphate</name>
        <dbReference type="ChEBI" id="CHEBI:597326"/>
    </ligand>
</feature>
<dbReference type="UniPathway" id="UPA00136">
    <property type="reaction ID" value="UER00200"/>
</dbReference>
<dbReference type="InterPro" id="IPR050214">
    <property type="entry name" value="Cys_Synth/Cystath_Beta-Synth"/>
</dbReference>
<dbReference type="InterPro" id="IPR036052">
    <property type="entry name" value="TrpB-like_PALP_sf"/>
</dbReference>
<comment type="catalytic activity">
    <reaction evidence="9 12">
        <text>O-acetyl-L-serine + hydrogen sulfide = L-cysteine + acetate</text>
        <dbReference type="Rhea" id="RHEA:14829"/>
        <dbReference type="ChEBI" id="CHEBI:29919"/>
        <dbReference type="ChEBI" id="CHEBI:30089"/>
        <dbReference type="ChEBI" id="CHEBI:35235"/>
        <dbReference type="ChEBI" id="CHEBI:58340"/>
        <dbReference type="EC" id="2.5.1.47"/>
    </reaction>
</comment>
<evidence type="ECO:0000256" key="6">
    <source>
        <dbReference type="ARBA" id="ARBA00022679"/>
    </source>
</evidence>
<dbReference type="NCBIfam" id="TIGR01136">
    <property type="entry name" value="cysKM"/>
    <property type="match status" value="1"/>
</dbReference>
<dbReference type="Pfam" id="PF00291">
    <property type="entry name" value="PALP"/>
    <property type="match status" value="1"/>
</dbReference>
<dbReference type="NCBIfam" id="TIGR01139">
    <property type="entry name" value="cysK"/>
    <property type="match status" value="1"/>
</dbReference>
<organism evidence="14 15">
    <name type="scientific">Globicatella sulfidifaciens</name>
    <dbReference type="NCBI Taxonomy" id="136093"/>
    <lineage>
        <taxon>Bacteria</taxon>
        <taxon>Bacillati</taxon>
        <taxon>Bacillota</taxon>
        <taxon>Bacilli</taxon>
        <taxon>Lactobacillales</taxon>
        <taxon>Aerococcaceae</taxon>
        <taxon>Globicatella</taxon>
    </lineage>
</organism>
<evidence type="ECO:0000259" key="13">
    <source>
        <dbReference type="Pfam" id="PF00291"/>
    </source>
</evidence>
<keyword evidence="8 12" id="KW-0198">Cysteine biosynthesis</keyword>
<name>A0A7X8C4Z7_9LACT</name>
<dbReference type="InterPro" id="IPR005859">
    <property type="entry name" value="CysK"/>
</dbReference>
<dbReference type="FunFam" id="3.40.50.1100:FF:000006">
    <property type="entry name" value="Cysteine synthase"/>
    <property type="match status" value="1"/>
</dbReference>
<dbReference type="Proteomes" id="UP000541058">
    <property type="component" value="Unassembled WGS sequence"/>
</dbReference>
<evidence type="ECO:0000313" key="14">
    <source>
        <dbReference type="EMBL" id="NLJ18998.1"/>
    </source>
</evidence>
<comment type="similarity">
    <text evidence="3 12">Belongs to the cysteine synthase/cystathionine beta-synthase family.</text>
</comment>
<evidence type="ECO:0000256" key="2">
    <source>
        <dbReference type="ARBA" id="ARBA00004962"/>
    </source>
</evidence>
<dbReference type="CDD" id="cd01561">
    <property type="entry name" value="CBS_like"/>
    <property type="match status" value="1"/>
</dbReference>
<dbReference type="RefSeq" id="WP_276649295.1">
    <property type="nucleotide sequence ID" value="NZ_JAAYSM010000313.1"/>
</dbReference>
<evidence type="ECO:0000256" key="3">
    <source>
        <dbReference type="ARBA" id="ARBA00007103"/>
    </source>
</evidence>
<keyword evidence="5 12" id="KW-0028">Amino-acid biosynthesis</keyword>
<evidence type="ECO:0000256" key="4">
    <source>
        <dbReference type="ARBA" id="ARBA00012681"/>
    </source>
</evidence>
<comment type="cofactor">
    <cofactor evidence="1 10 12">
        <name>pyridoxal 5'-phosphate</name>
        <dbReference type="ChEBI" id="CHEBI:597326"/>
    </cofactor>
</comment>
<dbReference type="InterPro" id="IPR001216">
    <property type="entry name" value="P-phosphate_BS"/>
</dbReference>
<evidence type="ECO:0000256" key="1">
    <source>
        <dbReference type="ARBA" id="ARBA00001933"/>
    </source>
</evidence>
<dbReference type="Gene3D" id="3.40.50.1100">
    <property type="match status" value="2"/>
</dbReference>
<evidence type="ECO:0000256" key="8">
    <source>
        <dbReference type="ARBA" id="ARBA00023192"/>
    </source>
</evidence>
<evidence type="ECO:0000256" key="11">
    <source>
        <dbReference type="PIRSR" id="PIRSR605856-51"/>
    </source>
</evidence>
<evidence type="ECO:0000256" key="5">
    <source>
        <dbReference type="ARBA" id="ARBA00022605"/>
    </source>
</evidence>
<dbReference type="AlphaFoldDB" id="A0A7X8C4Z7"/>
<gene>
    <name evidence="14" type="primary">cysK</name>
    <name evidence="14" type="ORF">GX355_09065</name>
</gene>